<name>A0A699ZKH3_HAELA</name>
<feature type="signal peptide" evidence="1">
    <location>
        <begin position="1"/>
        <end position="28"/>
    </location>
</feature>
<dbReference type="Proteomes" id="UP000485058">
    <property type="component" value="Unassembled WGS sequence"/>
</dbReference>
<evidence type="ECO:0000313" key="2">
    <source>
        <dbReference type="EMBL" id="GFH23257.1"/>
    </source>
</evidence>
<dbReference type="EMBL" id="BLLF01002229">
    <property type="protein sequence ID" value="GFH23257.1"/>
    <property type="molecule type" value="Genomic_DNA"/>
</dbReference>
<sequence>MQPLPDLGQPVIDQLVALLVLLANVGQSLQVQQVAGPGLGEVGGGPELMVLLKQLSKCSRPPRQCPCTVLQLLSDSHAGLFTSFHIKYYIVNNLDALMIGSRESTGRTRYTATTQPRCTLFLWLGGTEDRRTREIVSLTDTGAAARWRLLSSSWIASILIPMNAELTWQAQ</sequence>
<organism evidence="2 3">
    <name type="scientific">Haematococcus lacustris</name>
    <name type="common">Green alga</name>
    <name type="synonym">Haematococcus pluvialis</name>
    <dbReference type="NCBI Taxonomy" id="44745"/>
    <lineage>
        <taxon>Eukaryota</taxon>
        <taxon>Viridiplantae</taxon>
        <taxon>Chlorophyta</taxon>
        <taxon>core chlorophytes</taxon>
        <taxon>Chlorophyceae</taxon>
        <taxon>CS clade</taxon>
        <taxon>Chlamydomonadales</taxon>
        <taxon>Haematococcaceae</taxon>
        <taxon>Haematococcus</taxon>
    </lineage>
</organism>
<proteinExistence type="predicted"/>
<evidence type="ECO:0000313" key="3">
    <source>
        <dbReference type="Proteomes" id="UP000485058"/>
    </source>
</evidence>
<protein>
    <recommendedName>
        <fullName evidence="4">Secreted protein</fullName>
    </recommendedName>
</protein>
<evidence type="ECO:0000256" key="1">
    <source>
        <dbReference type="SAM" id="SignalP"/>
    </source>
</evidence>
<evidence type="ECO:0008006" key="4">
    <source>
        <dbReference type="Google" id="ProtNLM"/>
    </source>
</evidence>
<keyword evidence="1" id="KW-0732">Signal</keyword>
<keyword evidence="3" id="KW-1185">Reference proteome</keyword>
<comment type="caution">
    <text evidence="2">The sequence shown here is derived from an EMBL/GenBank/DDBJ whole genome shotgun (WGS) entry which is preliminary data.</text>
</comment>
<reference evidence="2 3" key="1">
    <citation type="submission" date="2020-02" db="EMBL/GenBank/DDBJ databases">
        <title>Draft genome sequence of Haematococcus lacustris strain NIES-144.</title>
        <authorList>
            <person name="Morimoto D."/>
            <person name="Nakagawa S."/>
            <person name="Yoshida T."/>
            <person name="Sawayama S."/>
        </authorList>
    </citation>
    <scope>NUCLEOTIDE SEQUENCE [LARGE SCALE GENOMIC DNA]</scope>
    <source>
        <strain evidence="2 3">NIES-144</strain>
    </source>
</reference>
<dbReference type="AlphaFoldDB" id="A0A699ZKH3"/>
<gene>
    <name evidence="2" type="ORF">HaLaN_20848</name>
</gene>
<accession>A0A699ZKH3</accession>
<feature type="chain" id="PRO_5025344086" description="Secreted protein" evidence="1">
    <location>
        <begin position="29"/>
        <end position="171"/>
    </location>
</feature>